<keyword evidence="3 7" id="KW-0489">Methyltransferase</keyword>
<dbReference type="AlphaFoldDB" id="U4KM14"/>
<keyword evidence="11" id="KW-1185">Reference proteome</keyword>
<feature type="binding site" evidence="7 8">
    <location>
        <position position="110"/>
    </location>
    <ligand>
        <name>S-adenosyl-L-methionine</name>
        <dbReference type="ChEBI" id="CHEBI:59789"/>
    </ligand>
</feature>
<dbReference type="NCBIfam" id="TIGR00755">
    <property type="entry name" value="ksgA"/>
    <property type="match status" value="1"/>
</dbReference>
<gene>
    <name evidence="7 10" type="primary">rsmA</name>
    <name evidence="7" type="synonym">ksgA</name>
    <name evidence="10" type="ORF">BN85300140</name>
</gene>
<comment type="subcellular location">
    <subcellularLocation>
        <location evidence="7">Cytoplasm</location>
    </subcellularLocation>
</comment>
<dbReference type="GO" id="GO:0005829">
    <property type="term" value="C:cytosol"/>
    <property type="evidence" value="ECO:0007669"/>
    <property type="project" value="TreeGrafter"/>
</dbReference>
<dbReference type="InterPro" id="IPR011530">
    <property type="entry name" value="rRNA_adenine_dimethylase"/>
</dbReference>
<dbReference type="InterPro" id="IPR020598">
    <property type="entry name" value="rRNA_Ade_methylase_Trfase_N"/>
</dbReference>
<reference evidence="10 11" key="1">
    <citation type="journal article" date="2013" name="J. Mol. Microbiol. Biotechnol.">
        <title>Analysis of the Complete Genomes of Acholeplasma brassicae , A. palmae and A. laidlawii and Their Comparison to the Obligate Parasites from ' Candidatus Phytoplasma'.</title>
        <authorList>
            <person name="Kube M."/>
            <person name="Siewert C."/>
            <person name="Migdoll A.M."/>
            <person name="Duduk B."/>
            <person name="Holz S."/>
            <person name="Rabus R."/>
            <person name="Seemuller E."/>
            <person name="Mitrovic J."/>
            <person name="Muller I."/>
            <person name="Buttner C."/>
            <person name="Reinhardt R."/>
        </authorList>
    </citation>
    <scope>NUCLEOTIDE SEQUENCE [LARGE SCALE GENOMIC DNA]</scope>
    <source>
        <strain evidence="11">0502</strain>
    </source>
</reference>
<dbReference type="SUPFAM" id="SSF53335">
    <property type="entry name" value="S-adenosyl-L-methionine-dependent methyltransferases"/>
    <property type="match status" value="1"/>
</dbReference>
<dbReference type="InterPro" id="IPR029063">
    <property type="entry name" value="SAM-dependent_MTases_sf"/>
</dbReference>
<dbReference type="HOGENOM" id="CLU_041220_0_0_14"/>
<comment type="similarity">
    <text evidence="7">Belongs to the class I-like SAM-binding methyltransferase superfamily. rRNA adenine N(6)-methyltransferase family. RsmA subfamily.</text>
</comment>
<evidence type="ECO:0000256" key="1">
    <source>
        <dbReference type="ARBA" id="ARBA00022490"/>
    </source>
</evidence>
<dbReference type="Gene3D" id="3.40.50.150">
    <property type="entry name" value="Vaccinia Virus protein VP39"/>
    <property type="match status" value="1"/>
</dbReference>
<evidence type="ECO:0000256" key="3">
    <source>
        <dbReference type="ARBA" id="ARBA00022603"/>
    </source>
</evidence>
<keyword evidence="5 7" id="KW-0949">S-adenosyl-L-methionine</keyword>
<dbReference type="EMBL" id="FO681348">
    <property type="protein sequence ID" value="CCV65035.1"/>
    <property type="molecule type" value="Genomic_DNA"/>
</dbReference>
<dbReference type="SMART" id="SM00650">
    <property type="entry name" value="rADc"/>
    <property type="match status" value="1"/>
</dbReference>
<dbReference type="Pfam" id="PF00398">
    <property type="entry name" value="RrnaAD"/>
    <property type="match status" value="1"/>
</dbReference>
<keyword evidence="4 7" id="KW-0808">Transferase</keyword>
<dbReference type="EC" id="2.1.1.182" evidence="7"/>
<comment type="function">
    <text evidence="7">Specifically dimethylates two adjacent adenosines (A1518 and A1519) in the loop of a conserved hairpin near the 3'-end of 16S rRNA in the 30S particle. May play a critical role in biogenesis of 30S subunits.</text>
</comment>
<evidence type="ECO:0000256" key="6">
    <source>
        <dbReference type="ARBA" id="ARBA00022884"/>
    </source>
</evidence>
<dbReference type="KEGG" id="abra:BN85300140"/>
<comment type="catalytic activity">
    <reaction evidence="7">
        <text>adenosine(1518)/adenosine(1519) in 16S rRNA + 4 S-adenosyl-L-methionine = N(6)-dimethyladenosine(1518)/N(6)-dimethyladenosine(1519) in 16S rRNA + 4 S-adenosyl-L-homocysteine + 4 H(+)</text>
        <dbReference type="Rhea" id="RHEA:19609"/>
        <dbReference type="Rhea" id="RHEA-COMP:10232"/>
        <dbReference type="Rhea" id="RHEA-COMP:10233"/>
        <dbReference type="ChEBI" id="CHEBI:15378"/>
        <dbReference type="ChEBI" id="CHEBI:57856"/>
        <dbReference type="ChEBI" id="CHEBI:59789"/>
        <dbReference type="ChEBI" id="CHEBI:74411"/>
        <dbReference type="ChEBI" id="CHEBI:74493"/>
        <dbReference type="EC" id="2.1.1.182"/>
    </reaction>
</comment>
<dbReference type="InterPro" id="IPR023165">
    <property type="entry name" value="rRNA_Ade_diMease-like_C"/>
</dbReference>
<accession>U4KM14</accession>
<keyword evidence="1 7" id="KW-0963">Cytoplasm</keyword>
<dbReference type="Gene3D" id="1.10.8.100">
    <property type="entry name" value="Ribosomal RNA adenine dimethylase-like, domain 2"/>
    <property type="match status" value="1"/>
</dbReference>
<feature type="binding site" evidence="7 8">
    <location>
        <position position="61"/>
    </location>
    <ligand>
        <name>S-adenosyl-L-methionine</name>
        <dbReference type="ChEBI" id="CHEBI:59789"/>
    </ligand>
</feature>
<dbReference type="InterPro" id="IPR001737">
    <property type="entry name" value="KsgA/Erm"/>
</dbReference>
<dbReference type="InterPro" id="IPR020596">
    <property type="entry name" value="rRNA_Ade_Mease_Trfase_CS"/>
</dbReference>
<dbReference type="Proteomes" id="UP000032737">
    <property type="component" value="Chromosome"/>
</dbReference>
<keyword evidence="6 7" id="KW-0694">RNA-binding</keyword>
<dbReference type="PROSITE" id="PS51689">
    <property type="entry name" value="SAM_RNA_A_N6_MT"/>
    <property type="match status" value="1"/>
</dbReference>
<feature type="binding site" evidence="7 8">
    <location>
        <position position="15"/>
    </location>
    <ligand>
        <name>S-adenosyl-L-methionine</name>
        <dbReference type="ChEBI" id="CHEBI:59789"/>
    </ligand>
</feature>
<evidence type="ECO:0000259" key="9">
    <source>
        <dbReference type="SMART" id="SM00650"/>
    </source>
</evidence>
<evidence type="ECO:0000256" key="2">
    <source>
        <dbReference type="ARBA" id="ARBA00022552"/>
    </source>
</evidence>
<dbReference type="GO" id="GO:0003723">
    <property type="term" value="F:RNA binding"/>
    <property type="evidence" value="ECO:0007669"/>
    <property type="project" value="UniProtKB-UniRule"/>
</dbReference>
<evidence type="ECO:0000256" key="5">
    <source>
        <dbReference type="ARBA" id="ARBA00022691"/>
    </source>
</evidence>
<dbReference type="PROSITE" id="PS01131">
    <property type="entry name" value="RRNA_A_DIMETH"/>
    <property type="match status" value="1"/>
</dbReference>
<proteinExistence type="inferred from homology"/>
<dbReference type="GO" id="GO:0052908">
    <property type="term" value="F:16S rRNA (adenine(1518)-N(6)/adenine(1519)-N(6))-dimethyltransferase activity"/>
    <property type="evidence" value="ECO:0007669"/>
    <property type="project" value="UniProtKB-EC"/>
</dbReference>
<evidence type="ECO:0000313" key="11">
    <source>
        <dbReference type="Proteomes" id="UP000032737"/>
    </source>
</evidence>
<protein>
    <recommendedName>
        <fullName evidence="7">Ribosomal RNA small subunit methyltransferase A</fullName>
        <ecNumber evidence="7">2.1.1.182</ecNumber>
    </recommendedName>
    <alternativeName>
        <fullName evidence="7">16S rRNA (adenine(1518)-N(6)/adenine(1519)-N(6))-dimethyltransferase</fullName>
    </alternativeName>
    <alternativeName>
        <fullName evidence="7">16S rRNA dimethyladenosine transferase</fullName>
    </alternativeName>
    <alternativeName>
        <fullName evidence="7">16S rRNA dimethylase</fullName>
    </alternativeName>
    <alternativeName>
        <fullName evidence="7">S-adenosylmethionine-6-N', N'-adenosyl(rRNA) dimethyltransferase</fullName>
    </alternativeName>
</protein>
<feature type="binding site" evidence="7 8">
    <location>
        <position position="40"/>
    </location>
    <ligand>
        <name>S-adenosyl-L-methionine</name>
        <dbReference type="ChEBI" id="CHEBI:59789"/>
    </ligand>
</feature>
<keyword evidence="2 7" id="KW-0698">rRNA processing</keyword>
<evidence type="ECO:0000313" key="10">
    <source>
        <dbReference type="EMBL" id="CCV65035.1"/>
    </source>
</evidence>
<dbReference type="HAMAP" id="MF_00607">
    <property type="entry name" value="16SrRNA_methyltr_A"/>
    <property type="match status" value="1"/>
</dbReference>
<sequence>MQTNRPKKQYGQNFLTDEHVLREIISRSAIDKDSIVIEIGPGRGALTKHLVKAVKHVLAFEIDETLKPYLIPIQADNPNLEILFQDVMSINIKEEIEQRFNDQRVACIANIPYYITSPIIFMLLETNNVTNASLMIQKEVADRLIANPKTKAYGAFTVLVKFEAEVKKLISVKRGCFYPIPAVDSAVIELTKHNTYKEQCRNHELFRQLVKASFGQKRKTLLNNLSQTFDLNKQELLKKLQLIDDSYTEFTRAEEMSIDQFIQLTNGWEL</sequence>
<feature type="binding site" evidence="7 8">
    <location>
        <position position="86"/>
    </location>
    <ligand>
        <name>S-adenosyl-L-methionine</name>
        <dbReference type="ChEBI" id="CHEBI:59789"/>
    </ligand>
</feature>
<dbReference type="PANTHER" id="PTHR11727">
    <property type="entry name" value="DIMETHYLADENOSINE TRANSFERASE"/>
    <property type="match status" value="1"/>
</dbReference>
<evidence type="ECO:0000256" key="7">
    <source>
        <dbReference type="HAMAP-Rule" id="MF_00607"/>
    </source>
</evidence>
<dbReference type="OrthoDB" id="9814755at2"/>
<organism evidence="10 11">
    <name type="scientific">Acholeplasma brassicae</name>
    <dbReference type="NCBI Taxonomy" id="61635"/>
    <lineage>
        <taxon>Bacteria</taxon>
        <taxon>Bacillati</taxon>
        <taxon>Mycoplasmatota</taxon>
        <taxon>Mollicutes</taxon>
        <taxon>Acholeplasmatales</taxon>
        <taxon>Acholeplasmataceae</taxon>
        <taxon>Acholeplasma</taxon>
    </lineage>
</organism>
<dbReference type="STRING" id="61635.BN85300140"/>
<dbReference type="PANTHER" id="PTHR11727:SF7">
    <property type="entry name" value="DIMETHYLADENOSINE TRANSFERASE-RELATED"/>
    <property type="match status" value="1"/>
</dbReference>
<feature type="domain" description="Ribosomal RNA adenine methylase transferase N-terminal" evidence="9">
    <location>
        <begin position="20"/>
        <end position="194"/>
    </location>
</feature>
<dbReference type="RefSeq" id="WP_030003909.1">
    <property type="nucleotide sequence ID" value="NC_022549.1"/>
</dbReference>
<evidence type="ECO:0000256" key="8">
    <source>
        <dbReference type="PROSITE-ProRule" id="PRU01026"/>
    </source>
</evidence>
<feature type="binding site" evidence="7 8">
    <location>
        <position position="13"/>
    </location>
    <ligand>
        <name>S-adenosyl-L-methionine</name>
        <dbReference type="ChEBI" id="CHEBI:59789"/>
    </ligand>
</feature>
<name>U4KM14_9MOLU</name>
<evidence type="ECO:0000256" key="4">
    <source>
        <dbReference type="ARBA" id="ARBA00022679"/>
    </source>
</evidence>
<dbReference type="FunFam" id="3.40.50.150:FF:000023">
    <property type="entry name" value="Ribosomal RNA small subunit methyltransferase A"/>
    <property type="match status" value="1"/>
</dbReference>